<dbReference type="GO" id="GO:0005886">
    <property type="term" value="C:plasma membrane"/>
    <property type="evidence" value="ECO:0007669"/>
    <property type="project" value="UniProtKB-SubCell"/>
</dbReference>
<sequence length="472" mass="51958">MKQPILYLTGWLAERRESAEARLSRVELDFLPARLELEQREPRTGARWVLRVIALCCITALIWSCTTHIDVIATAPGRVLPQGELHIVQVADGGRIVHIAVREGQQIQKGQLLVELDPALNQADVQSIAERRQLLLGERARLQAELSGGKLRVEEIPPALQMMQQAMLQSRNAAYMAHVAEMNSALHTKELNRAAAEDALRKLQASLRIAQEKEARVSAYVGTVVTRFEYLKLKDDLSQLENDVAYQQNMLKAAQRDALLVEQQIKQISSAHTSGLLAELNDCDTRIAALNGDREKAGNQLANRRIYAPVSGTIQRVAVNSSGQVISGGQTLLTIVPNGVPTLVEAFLSNEDAGFVAQGQSVDLKVDAYPFERYGLLRGEVIDISPDSDEKGLSNAEIMSQGKDNGTLPTKAGLAYKLHIKLLGKYSNAFASMNQIRAGMTVQADIKTDRRRVIDFLIEPVSNYSSNALSPR</sequence>
<feature type="domain" description="AprE-like beta-barrel" evidence="12">
    <location>
        <begin position="343"/>
        <end position="448"/>
    </location>
</feature>
<evidence type="ECO:0000256" key="9">
    <source>
        <dbReference type="RuleBase" id="RU365093"/>
    </source>
</evidence>
<evidence type="ECO:0000256" key="6">
    <source>
        <dbReference type="ARBA" id="ARBA00022692"/>
    </source>
</evidence>
<dbReference type="SUPFAM" id="SSF111369">
    <property type="entry name" value="HlyD-like secretion proteins"/>
    <property type="match status" value="1"/>
</dbReference>
<keyword evidence="10" id="KW-0175">Coiled coil</keyword>
<dbReference type="PANTHER" id="PTHR30386">
    <property type="entry name" value="MEMBRANE FUSION SUBUNIT OF EMRAB-TOLC MULTIDRUG EFFLUX PUMP"/>
    <property type="match status" value="1"/>
</dbReference>
<comment type="caution">
    <text evidence="13">The sequence shown here is derived from an EMBL/GenBank/DDBJ whole genome shotgun (WGS) entry which is preliminary data.</text>
</comment>
<dbReference type="Pfam" id="PF26002">
    <property type="entry name" value="Beta-barrel_AprE"/>
    <property type="match status" value="1"/>
</dbReference>
<evidence type="ECO:0000313" key="14">
    <source>
        <dbReference type="Proteomes" id="UP000469734"/>
    </source>
</evidence>
<keyword evidence="4 9" id="KW-1003">Cell membrane</keyword>
<dbReference type="InterPro" id="IPR050739">
    <property type="entry name" value="MFP"/>
</dbReference>
<evidence type="ECO:0000259" key="11">
    <source>
        <dbReference type="Pfam" id="PF25917"/>
    </source>
</evidence>
<keyword evidence="8" id="KW-0472">Membrane</keyword>
<evidence type="ECO:0000256" key="8">
    <source>
        <dbReference type="ARBA" id="ARBA00023136"/>
    </source>
</evidence>
<evidence type="ECO:0000256" key="4">
    <source>
        <dbReference type="ARBA" id="ARBA00022475"/>
    </source>
</evidence>
<organism evidence="13 14">
    <name type="scientific">Duganella margarita</name>
    <dbReference type="NCBI Taxonomy" id="2692170"/>
    <lineage>
        <taxon>Bacteria</taxon>
        <taxon>Pseudomonadati</taxon>
        <taxon>Pseudomonadota</taxon>
        <taxon>Betaproteobacteria</taxon>
        <taxon>Burkholderiales</taxon>
        <taxon>Oxalobacteraceae</taxon>
        <taxon>Telluria group</taxon>
        <taxon>Duganella</taxon>
    </lineage>
</organism>
<evidence type="ECO:0000256" key="3">
    <source>
        <dbReference type="ARBA" id="ARBA00022448"/>
    </source>
</evidence>
<comment type="subcellular location">
    <subcellularLocation>
        <location evidence="1 9">Cell inner membrane</location>
        <topology evidence="1 9">Single-pass membrane protein</topology>
    </subcellularLocation>
</comment>
<gene>
    <name evidence="13" type="ORF">GTP56_17250</name>
</gene>
<evidence type="ECO:0000259" key="12">
    <source>
        <dbReference type="Pfam" id="PF26002"/>
    </source>
</evidence>
<dbReference type="InterPro" id="IPR010129">
    <property type="entry name" value="T1SS_HlyD"/>
</dbReference>
<evidence type="ECO:0000256" key="2">
    <source>
        <dbReference type="ARBA" id="ARBA00009477"/>
    </source>
</evidence>
<dbReference type="Pfam" id="PF25917">
    <property type="entry name" value="BSH_RND"/>
    <property type="match status" value="1"/>
</dbReference>
<dbReference type="GO" id="GO:0015031">
    <property type="term" value="P:protein transport"/>
    <property type="evidence" value="ECO:0007669"/>
    <property type="project" value="InterPro"/>
</dbReference>
<dbReference type="Gene3D" id="2.40.30.170">
    <property type="match status" value="1"/>
</dbReference>
<evidence type="ECO:0000256" key="1">
    <source>
        <dbReference type="ARBA" id="ARBA00004377"/>
    </source>
</evidence>
<evidence type="ECO:0000256" key="10">
    <source>
        <dbReference type="SAM" id="Coils"/>
    </source>
</evidence>
<accession>A0A7X4H460</accession>
<dbReference type="PANTHER" id="PTHR30386:SF27">
    <property type="entry name" value="MEMBRANE FUSION PROTEIN (MFP) FAMILY PROTEIN"/>
    <property type="match status" value="1"/>
</dbReference>
<evidence type="ECO:0000256" key="7">
    <source>
        <dbReference type="ARBA" id="ARBA00022989"/>
    </source>
</evidence>
<keyword evidence="6" id="KW-0812">Transmembrane</keyword>
<keyword evidence="3 9" id="KW-0813">Transport</keyword>
<protein>
    <recommendedName>
        <fullName evidence="9">Membrane fusion protein (MFP) family protein</fullName>
    </recommendedName>
</protein>
<dbReference type="Proteomes" id="UP000469734">
    <property type="component" value="Unassembled WGS sequence"/>
</dbReference>
<proteinExistence type="inferred from homology"/>
<dbReference type="AlphaFoldDB" id="A0A7X4H460"/>
<evidence type="ECO:0000313" key="13">
    <source>
        <dbReference type="EMBL" id="MYM73934.1"/>
    </source>
</evidence>
<dbReference type="Gene3D" id="2.40.50.100">
    <property type="match status" value="2"/>
</dbReference>
<keyword evidence="7" id="KW-1133">Transmembrane helix</keyword>
<dbReference type="NCBIfam" id="TIGR01843">
    <property type="entry name" value="type_I_hlyD"/>
    <property type="match status" value="1"/>
</dbReference>
<keyword evidence="5 9" id="KW-0997">Cell inner membrane</keyword>
<name>A0A7X4H460_9BURK</name>
<dbReference type="InterPro" id="IPR058625">
    <property type="entry name" value="MdtA-like_BSH"/>
</dbReference>
<comment type="similarity">
    <text evidence="2 9">Belongs to the membrane fusion protein (MFP) (TC 8.A.1) family.</text>
</comment>
<evidence type="ECO:0000256" key="5">
    <source>
        <dbReference type="ARBA" id="ARBA00022519"/>
    </source>
</evidence>
<feature type="coiled-coil region" evidence="10">
    <location>
        <begin position="186"/>
        <end position="213"/>
    </location>
</feature>
<feature type="domain" description="Multidrug resistance protein MdtA-like barrel-sandwich hybrid" evidence="11">
    <location>
        <begin position="93"/>
        <end position="336"/>
    </location>
</feature>
<dbReference type="InterPro" id="IPR058982">
    <property type="entry name" value="Beta-barrel_AprE"/>
</dbReference>
<dbReference type="PRINTS" id="PR01490">
    <property type="entry name" value="RTXTOXIND"/>
</dbReference>
<dbReference type="RefSeq" id="WP_161050989.1">
    <property type="nucleotide sequence ID" value="NZ_WWCR01000018.1"/>
</dbReference>
<reference evidence="13 14" key="1">
    <citation type="submission" date="2019-12" db="EMBL/GenBank/DDBJ databases">
        <title>Novel species isolated from a subtropical stream in China.</title>
        <authorList>
            <person name="Lu H."/>
        </authorList>
    </citation>
    <scope>NUCLEOTIDE SEQUENCE [LARGE SCALE GENOMIC DNA]</scope>
    <source>
        <strain evidence="13 14">FT134W</strain>
    </source>
</reference>
<dbReference type="EMBL" id="WWCR01000018">
    <property type="protein sequence ID" value="MYM73934.1"/>
    <property type="molecule type" value="Genomic_DNA"/>
</dbReference>